<comment type="caution">
    <text evidence="1">The sequence shown here is derived from an EMBL/GenBank/DDBJ whole genome shotgun (WGS) entry which is preliminary data.</text>
</comment>
<dbReference type="OrthoDB" id="1448121at2"/>
<dbReference type="Proteomes" id="UP000050827">
    <property type="component" value="Unassembled WGS sequence"/>
</dbReference>
<dbReference type="RefSeq" id="WP_055392633.1">
    <property type="nucleotide sequence ID" value="NZ_LCTZ01000002.1"/>
</dbReference>
<dbReference type="AlphaFoldDB" id="A0A0Q0WUI1"/>
<evidence type="ECO:0000313" key="2">
    <source>
        <dbReference type="Proteomes" id="UP000050827"/>
    </source>
</evidence>
<sequence>MRKLFQFSFLLLLGLILGCSSTFKTNYNAAKKEALDTMVAERTFEIVSRSALPLATNSLNSISNAGLLPLGSTGNRVDLTTTPNYLRIIGDSLDVFLPYFGERQMGGGYNNTNVGITFKGLPKKFEITQNEKTQGYTMSFVIKNQGESYTVTTELFPNHNSSINVISTHRTPIGYNGKISEYSANE</sequence>
<dbReference type="PROSITE" id="PS51257">
    <property type="entry name" value="PROKAR_LIPOPROTEIN"/>
    <property type="match status" value="1"/>
</dbReference>
<organism evidence="1 2">
    <name type="scientific">Flagellimonas eckloniae</name>
    <dbReference type="NCBI Taxonomy" id="346185"/>
    <lineage>
        <taxon>Bacteria</taxon>
        <taxon>Pseudomonadati</taxon>
        <taxon>Bacteroidota</taxon>
        <taxon>Flavobacteriia</taxon>
        <taxon>Flavobacteriales</taxon>
        <taxon>Flavobacteriaceae</taxon>
        <taxon>Flagellimonas</taxon>
    </lineage>
</organism>
<evidence type="ECO:0008006" key="3">
    <source>
        <dbReference type="Google" id="ProtNLM"/>
    </source>
</evidence>
<evidence type="ECO:0000313" key="1">
    <source>
        <dbReference type="EMBL" id="KQC29082.1"/>
    </source>
</evidence>
<proteinExistence type="predicted"/>
<gene>
    <name evidence="1" type="ORF">AAY42_03585</name>
</gene>
<dbReference type="InterPro" id="IPR025347">
    <property type="entry name" value="DUF4251"/>
</dbReference>
<name>A0A0Q0WUI1_9FLAO</name>
<protein>
    <recommendedName>
        <fullName evidence="3">DUF4251 domain-containing protein</fullName>
    </recommendedName>
</protein>
<keyword evidence="2" id="KW-1185">Reference proteome</keyword>
<reference evidence="1 2" key="1">
    <citation type="submission" date="2015-04" db="EMBL/GenBank/DDBJ databases">
        <title>Complete genome of flavobacterium.</title>
        <authorList>
            <person name="Kwon Y.M."/>
            <person name="Kim S.-J."/>
        </authorList>
    </citation>
    <scope>NUCLEOTIDE SEQUENCE [LARGE SCALE GENOMIC DNA]</scope>
    <source>
        <strain evidence="1 2">DK169</strain>
    </source>
</reference>
<dbReference type="Pfam" id="PF14059">
    <property type="entry name" value="DUF4251"/>
    <property type="match status" value="1"/>
</dbReference>
<dbReference type="EMBL" id="LCTZ01000002">
    <property type="protein sequence ID" value="KQC29082.1"/>
    <property type="molecule type" value="Genomic_DNA"/>
</dbReference>
<dbReference type="Gene3D" id="2.40.128.410">
    <property type="match status" value="1"/>
</dbReference>
<accession>A0A0Q0WUI1</accession>
<dbReference type="STRING" id="346185.AAY42_03585"/>